<name>A0A0F9S031_9ZZZZ</name>
<dbReference type="PROSITE" id="PS50936">
    <property type="entry name" value="ENGC_GTPASE"/>
    <property type="match status" value="1"/>
</dbReference>
<organism evidence="6">
    <name type="scientific">marine sediment metagenome</name>
    <dbReference type="NCBI Taxonomy" id="412755"/>
    <lineage>
        <taxon>unclassified sequences</taxon>
        <taxon>metagenomes</taxon>
        <taxon>ecological metagenomes</taxon>
    </lineage>
</organism>
<dbReference type="InterPro" id="IPR030378">
    <property type="entry name" value="G_CP_dom"/>
</dbReference>
<evidence type="ECO:0000313" key="6">
    <source>
        <dbReference type="EMBL" id="KKN55567.1"/>
    </source>
</evidence>
<dbReference type="PANTHER" id="PTHR32120">
    <property type="entry name" value="SMALL RIBOSOMAL SUBUNIT BIOGENESIS GTPASE RSGA"/>
    <property type="match status" value="1"/>
</dbReference>
<dbReference type="PROSITE" id="PS51721">
    <property type="entry name" value="G_CP"/>
    <property type="match status" value="1"/>
</dbReference>
<evidence type="ECO:0000259" key="5">
    <source>
        <dbReference type="PROSITE" id="PS51721"/>
    </source>
</evidence>
<dbReference type="CDD" id="cd01854">
    <property type="entry name" value="YjeQ_EngC"/>
    <property type="match status" value="1"/>
</dbReference>
<dbReference type="InterPro" id="IPR010914">
    <property type="entry name" value="RsgA_GTPase_dom"/>
</dbReference>
<protein>
    <recommendedName>
        <fullName evidence="7">EngC GTPase domain-containing protein</fullName>
    </recommendedName>
</protein>
<accession>A0A0F9S031</accession>
<evidence type="ECO:0000259" key="4">
    <source>
        <dbReference type="PROSITE" id="PS50936"/>
    </source>
</evidence>
<dbReference type="GO" id="GO:0003924">
    <property type="term" value="F:GTPase activity"/>
    <property type="evidence" value="ECO:0007669"/>
    <property type="project" value="InterPro"/>
</dbReference>
<feature type="compositionally biased region" description="Basic residues" evidence="3">
    <location>
        <begin position="1"/>
        <end position="10"/>
    </location>
</feature>
<reference evidence="6" key="1">
    <citation type="journal article" date="2015" name="Nature">
        <title>Complex archaea that bridge the gap between prokaryotes and eukaryotes.</title>
        <authorList>
            <person name="Spang A."/>
            <person name="Saw J.H."/>
            <person name="Jorgensen S.L."/>
            <person name="Zaremba-Niedzwiedzka K."/>
            <person name="Martijn J."/>
            <person name="Lind A.E."/>
            <person name="van Eijk R."/>
            <person name="Schleper C."/>
            <person name="Guy L."/>
            <person name="Ettema T.J."/>
        </authorList>
    </citation>
    <scope>NUCLEOTIDE SEQUENCE</scope>
</reference>
<dbReference type="InterPro" id="IPR004881">
    <property type="entry name" value="Ribosome_biogen_GTPase_RsgA"/>
</dbReference>
<dbReference type="AlphaFoldDB" id="A0A0F9S031"/>
<evidence type="ECO:0000256" key="2">
    <source>
        <dbReference type="ARBA" id="ARBA00023134"/>
    </source>
</evidence>
<dbReference type="InterPro" id="IPR027417">
    <property type="entry name" value="P-loop_NTPase"/>
</dbReference>
<dbReference type="GO" id="GO:0005525">
    <property type="term" value="F:GTP binding"/>
    <property type="evidence" value="ECO:0007669"/>
    <property type="project" value="UniProtKB-KW"/>
</dbReference>
<dbReference type="PANTHER" id="PTHR32120:SF11">
    <property type="entry name" value="SMALL RIBOSOMAL SUBUNIT BIOGENESIS GTPASE RSGA 1, MITOCHONDRIAL-RELATED"/>
    <property type="match status" value="1"/>
</dbReference>
<evidence type="ECO:0000256" key="1">
    <source>
        <dbReference type="ARBA" id="ARBA00022741"/>
    </source>
</evidence>
<keyword evidence="1" id="KW-0547">Nucleotide-binding</keyword>
<dbReference type="Pfam" id="PF03193">
    <property type="entry name" value="RsgA_GTPase"/>
    <property type="match status" value="1"/>
</dbReference>
<feature type="region of interest" description="Disordered" evidence="3">
    <location>
        <begin position="1"/>
        <end position="54"/>
    </location>
</feature>
<gene>
    <name evidence="6" type="ORF">LCGC14_0580980</name>
</gene>
<feature type="domain" description="CP-type G" evidence="5">
    <location>
        <begin position="152"/>
        <end position="308"/>
    </location>
</feature>
<dbReference type="EMBL" id="LAZR01000879">
    <property type="protein sequence ID" value="KKN55567.1"/>
    <property type="molecule type" value="Genomic_DNA"/>
</dbReference>
<evidence type="ECO:0000256" key="3">
    <source>
        <dbReference type="SAM" id="MobiDB-lite"/>
    </source>
</evidence>
<proteinExistence type="inferred from homology"/>
<feature type="compositionally biased region" description="Basic and acidic residues" evidence="3">
    <location>
        <begin position="11"/>
        <end position="22"/>
    </location>
</feature>
<evidence type="ECO:0008006" key="7">
    <source>
        <dbReference type="Google" id="ProtNLM"/>
    </source>
</evidence>
<keyword evidence="2" id="KW-0342">GTP-binding</keyword>
<dbReference type="HAMAP" id="MF_01820">
    <property type="entry name" value="GTPase_RsgA"/>
    <property type="match status" value="1"/>
</dbReference>
<dbReference type="NCBIfam" id="TIGR00157">
    <property type="entry name" value="ribosome small subunit-dependent GTPase A"/>
    <property type="match status" value="1"/>
</dbReference>
<dbReference type="Gene3D" id="1.10.40.50">
    <property type="entry name" value="Probable gtpase engc, domain 3"/>
    <property type="match status" value="1"/>
</dbReference>
<dbReference type="SUPFAM" id="SSF52540">
    <property type="entry name" value="P-loop containing nucleoside triphosphate hydrolases"/>
    <property type="match status" value="1"/>
</dbReference>
<comment type="caution">
    <text evidence="6">The sequence shown here is derived from an EMBL/GenBank/DDBJ whole genome shotgun (WGS) entry which is preliminary data.</text>
</comment>
<dbReference type="Gene3D" id="3.40.50.300">
    <property type="entry name" value="P-loop containing nucleotide triphosphate hydrolases"/>
    <property type="match status" value="1"/>
</dbReference>
<sequence length="370" mass="40428">MAKGKGKSNRRIKDWQRRLRDGEADDAAPQRQSLSERAVKIPSHRLESPQDNLEDLPKVEGMVMGFFPGGVIVRTDKGELLCGIAKTFRAPEGSTPLAVGDTATVALARHGDGELHADKVRADGFVIARQPRETALARPLPTSGKRQDVYKTDVFQKIIVANIDQVLIVASMRHPKLRPALIDRYLIIAERGELHPLLVVNKIDLATPEASLLEDLQATGVEMLCCSAETGEGIDALRDRLKLRRSVLAGASGVGKSALINAIVPGADAATRRVRPKDKRGRHTTSAAVIYDLPGGGQIIDTPGIRELGMDLTVDELPWYFPEFEPHSPNCRFNNCTHTHEPDCAVQVAAEAGQIDPRRFASYLRILATL</sequence>
<feature type="domain" description="EngC GTPase" evidence="4">
    <location>
        <begin position="161"/>
        <end position="306"/>
    </location>
</feature>